<protein>
    <submittedName>
        <fullName evidence="2">Uncharacterized protein</fullName>
    </submittedName>
</protein>
<dbReference type="RefSeq" id="XP_016608736.1">
    <property type="nucleotide sequence ID" value="XM_016752066.1"/>
</dbReference>
<evidence type="ECO:0000313" key="3">
    <source>
        <dbReference type="Proteomes" id="UP000053201"/>
    </source>
</evidence>
<proteinExistence type="predicted"/>
<dbReference type="STRING" id="645134.A0A0L0HHX9"/>
<sequence>MPVQSYEVVDSDEPSRFAVTQSISAVLYRLKNSAAGRKLRNLVYDLLTHETVPQINLVGKWTATETKWAAEHIHHALEKESAYKFVQSAVNRALDLTLLELFPNELNTCPGVKREPSDIEQYVLADVLNRMPAYKGQLLPLVNRPIVVHNLRKSIWRAALKPHVRRKMPERPLSLVSENSNMTCYAMCQDFLVEHRTLHSLAISFQTIRQMESIFTHFVLLAEATQFPIRDLAYPTRSQTFTPQHKRILASIVPFLTVSAQNELQEDDMVEMVQAFWTRLPFVWREDDRYGMEHIAYEIRMCLKENDPAWYARLIEAGEEDIKDMILLLIGNFFIGICPLHVSIYLLDHLFIASNEFTDQNHLPGVNQWIVWICTALLMYLHVSSGQNDAGEPTNSDLALITIQNRLSNITQDQLHLLMHPIIKDSFGGICEASDPVTDLPTALDDDDESVSEEDLIALEK</sequence>
<keyword evidence="3" id="KW-1185">Reference proteome</keyword>
<dbReference type="Proteomes" id="UP000053201">
    <property type="component" value="Unassembled WGS sequence"/>
</dbReference>
<name>A0A0L0HHX9_SPIPD</name>
<evidence type="ECO:0000256" key="1">
    <source>
        <dbReference type="SAM" id="MobiDB-lite"/>
    </source>
</evidence>
<feature type="region of interest" description="Disordered" evidence="1">
    <location>
        <begin position="438"/>
        <end position="461"/>
    </location>
</feature>
<dbReference type="AlphaFoldDB" id="A0A0L0HHX9"/>
<gene>
    <name evidence="2" type="ORF">SPPG_03818</name>
</gene>
<dbReference type="OrthoDB" id="10305936at2759"/>
<reference evidence="2 3" key="1">
    <citation type="submission" date="2009-08" db="EMBL/GenBank/DDBJ databases">
        <title>The Genome Sequence of Spizellomyces punctatus strain DAOM BR117.</title>
        <authorList>
            <consortium name="The Broad Institute Genome Sequencing Platform"/>
            <person name="Russ C."/>
            <person name="Cuomo C."/>
            <person name="Shea T."/>
            <person name="Young S.K."/>
            <person name="Zeng Q."/>
            <person name="Koehrsen M."/>
            <person name="Haas B."/>
            <person name="Borodovsky M."/>
            <person name="Guigo R."/>
            <person name="Alvarado L."/>
            <person name="Berlin A."/>
            <person name="Bochicchio J."/>
            <person name="Borenstein D."/>
            <person name="Chapman S."/>
            <person name="Chen Z."/>
            <person name="Engels R."/>
            <person name="Freedman E."/>
            <person name="Gellesch M."/>
            <person name="Goldberg J."/>
            <person name="Griggs A."/>
            <person name="Gujja S."/>
            <person name="Heiman D."/>
            <person name="Hepburn T."/>
            <person name="Howarth C."/>
            <person name="Jen D."/>
            <person name="Larson L."/>
            <person name="Lewis B."/>
            <person name="Mehta T."/>
            <person name="Park D."/>
            <person name="Pearson M."/>
            <person name="Roberts A."/>
            <person name="Saif S."/>
            <person name="Shenoy N."/>
            <person name="Sisk P."/>
            <person name="Stolte C."/>
            <person name="Sykes S."/>
            <person name="Thomson T."/>
            <person name="Walk T."/>
            <person name="White J."/>
            <person name="Yandava C."/>
            <person name="Burger G."/>
            <person name="Gray M.W."/>
            <person name="Holland P.W.H."/>
            <person name="King N."/>
            <person name="Lang F.B.F."/>
            <person name="Roger A.J."/>
            <person name="Ruiz-Trillo I."/>
            <person name="Lander E."/>
            <person name="Nusbaum C."/>
        </authorList>
    </citation>
    <scope>NUCLEOTIDE SEQUENCE [LARGE SCALE GENOMIC DNA]</scope>
    <source>
        <strain evidence="2 3">DAOM BR117</strain>
    </source>
</reference>
<dbReference type="InParanoid" id="A0A0L0HHX9"/>
<organism evidence="2 3">
    <name type="scientific">Spizellomyces punctatus (strain DAOM BR117)</name>
    <dbReference type="NCBI Taxonomy" id="645134"/>
    <lineage>
        <taxon>Eukaryota</taxon>
        <taxon>Fungi</taxon>
        <taxon>Fungi incertae sedis</taxon>
        <taxon>Chytridiomycota</taxon>
        <taxon>Chytridiomycota incertae sedis</taxon>
        <taxon>Chytridiomycetes</taxon>
        <taxon>Spizellomycetales</taxon>
        <taxon>Spizellomycetaceae</taxon>
        <taxon>Spizellomyces</taxon>
    </lineage>
</organism>
<dbReference type="VEuPathDB" id="FungiDB:SPPG_03818"/>
<accession>A0A0L0HHX9</accession>
<evidence type="ECO:0000313" key="2">
    <source>
        <dbReference type="EMBL" id="KND00697.1"/>
    </source>
</evidence>
<dbReference type="GeneID" id="27687306"/>
<dbReference type="EMBL" id="KQ257455">
    <property type="protein sequence ID" value="KND00697.1"/>
    <property type="molecule type" value="Genomic_DNA"/>
</dbReference>
<feature type="compositionally biased region" description="Acidic residues" evidence="1">
    <location>
        <begin position="444"/>
        <end position="461"/>
    </location>
</feature>